<dbReference type="InterPro" id="IPR019734">
    <property type="entry name" value="TPR_rpt"/>
</dbReference>
<dbReference type="InterPro" id="IPR011990">
    <property type="entry name" value="TPR-like_helical_dom_sf"/>
</dbReference>
<feature type="non-terminal residue" evidence="7">
    <location>
        <position position="1"/>
    </location>
</feature>
<sequence length="175" mass="21017">KIYMLLVDIYERSDKEELAQQTYQTMLKKFSQSSKVWTKMGLFHIKHGNVQASRDLLQRSLRSLPKRKHIKTITKFAQMEFKYGEAERGRTIFEGMMSNYPKRADLWSVYIDMEIKAGDFDIVRRLFKRIIEMKFSSKNMKFFFKKWLAFEKEHGNEEHINHVKEMAQSFVESLN</sequence>
<keyword evidence="5" id="KW-0802">TPR repeat</keyword>
<organism evidence="7 8">
    <name type="scientific">Dentiscutata erythropus</name>
    <dbReference type="NCBI Taxonomy" id="1348616"/>
    <lineage>
        <taxon>Eukaryota</taxon>
        <taxon>Fungi</taxon>
        <taxon>Fungi incertae sedis</taxon>
        <taxon>Mucoromycota</taxon>
        <taxon>Glomeromycotina</taxon>
        <taxon>Glomeromycetes</taxon>
        <taxon>Diversisporales</taxon>
        <taxon>Gigasporaceae</taxon>
        <taxon>Dentiscutata</taxon>
    </lineage>
</organism>
<dbReference type="PROSITE" id="PS50005">
    <property type="entry name" value="TPR"/>
    <property type="match status" value="1"/>
</dbReference>
<dbReference type="Pfam" id="PF23231">
    <property type="entry name" value="HAT_Syf1_CNRKL1_C"/>
    <property type="match status" value="1"/>
</dbReference>
<dbReference type="GO" id="GO:0032040">
    <property type="term" value="C:small-subunit processome"/>
    <property type="evidence" value="ECO:0007669"/>
    <property type="project" value="TreeGrafter"/>
</dbReference>
<dbReference type="Proteomes" id="UP000789405">
    <property type="component" value="Unassembled WGS sequence"/>
</dbReference>
<evidence type="ECO:0000313" key="7">
    <source>
        <dbReference type="EMBL" id="CAG8691978.1"/>
    </source>
</evidence>
<evidence type="ECO:0000256" key="2">
    <source>
        <dbReference type="ARBA" id="ARBA00022552"/>
    </source>
</evidence>
<dbReference type="GO" id="GO:0003723">
    <property type="term" value="F:RNA binding"/>
    <property type="evidence" value="ECO:0007669"/>
    <property type="project" value="TreeGrafter"/>
</dbReference>
<evidence type="ECO:0000313" key="8">
    <source>
        <dbReference type="Proteomes" id="UP000789405"/>
    </source>
</evidence>
<proteinExistence type="predicted"/>
<feature type="repeat" description="TPR" evidence="5">
    <location>
        <begin position="34"/>
        <end position="67"/>
    </location>
</feature>
<dbReference type="Gene3D" id="1.25.40.10">
    <property type="entry name" value="Tetratricopeptide repeat domain"/>
    <property type="match status" value="1"/>
</dbReference>
<protein>
    <submittedName>
        <fullName evidence="7">8122_t:CDS:1</fullName>
    </submittedName>
</protein>
<evidence type="ECO:0000256" key="5">
    <source>
        <dbReference type="PROSITE-ProRule" id="PRU00339"/>
    </source>
</evidence>
<evidence type="ECO:0000256" key="1">
    <source>
        <dbReference type="ARBA" id="ARBA00004604"/>
    </source>
</evidence>
<feature type="domain" description="Pre-mRNA-splicing factor Syf1/CRNKL1-like C-terminal HAT-repeats" evidence="6">
    <location>
        <begin position="50"/>
        <end position="136"/>
    </location>
</feature>
<dbReference type="GO" id="GO:0006364">
    <property type="term" value="P:rRNA processing"/>
    <property type="evidence" value="ECO:0007669"/>
    <property type="project" value="UniProtKB-KW"/>
</dbReference>
<comment type="caution">
    <text evidence="7">The sequence shown here is derived from an EMBL/GenBank/DDBJ whole genome shotgun (WGS) entry which is preliminary data.</text>
</comment>
<dbReference type="PANTHER" id="PTHR23270:SF10">
    <property type="entry name" value="PROTEIN RRP5 HOMOLOG"/>
    <property type="match status" value="1"/>
</dbReference>
<dbReference type="SMART" id="SM00386">
    <property type="entry name" value="HAT"/>
    <property type="match status" value="4"/>
</dbReference>
<comment type="subcellular location">
    <subcellularLocation>
        <location evidence="1">Nucleus</location>
        <location evidence="1">Nucleolus</location>
    </subcellularLocation>
</comment>
<keyword evidence="2" id="KW-0698">rRNA processing</keyword>
<dbReference type="PANTHER" id="PTHR23270">
    <property type="entry name" value="PROGRAMMED CELL DEATH PROTEIN 11 PRE-RRNA PROCESSING PROTEIN RRP5"/>
    <property type="match status" value="1"/>
</dbReference>
<evidence type="ECO:0000256" key="4">
    <source>
        <dbReference type="ARBA" id="ARBA00023242"/>
    </source>
</evidence>
<dbReference type="InterPro" id="IPR055430">
    <property type="entry name" value="HAT_Syf1_CNRKL1_C"/>
</dbReference>
<keyword evidence="3" id="KW-0677">Repeat</keyword>
<name>A0A9N9HKQ8_9GLOM</name>
<dbReference type="AlphaFoldDB" id="A0A9N9HKQ8"/>
<dbReference type="FunFam" id="1.25.40.10:FF:000065">
    <property type="entry name" value="Programmed cell death 11"/>
    <property type="match status" value="1"/>
</dbReference>
<dbReference type="InterPro" id="IPR003107">
    <property type="entry name" value="HAT"/>
</dbReference>
<evidence type="ECO:0000259" key="6">
    <source>
        <dbReference type="Pfam" id="PF23231"/>
    </source>
</evidence>
<dbReference type="OrthoDB" id="412781at2759"/>
<gene>
    <name evidence="7" type="ORF">DERYTH_LOCUS12439</name>
</gene>
<dbReference type="EMBL" id="CAJVPY010008134">
    <property type="protein sequence ID" value="CAG8691978.1"/>
    <property type="molecule type" value="Genomic_DNA"/>
</dbReference>
<keyword evidence="8" id="KW-1185">Reference proteome</keyword>
<accession>A0A9N9HKQ8</accession>
<evidence type="ECO:0000256" key="3">
    <source>
        <dbReference type="ARBA" id="ARBA00022737"/>
    </source>
</evidence>
<dbReference type="SUPFAM" id="SSF48452">
    <property type="entry name" value="TPR-like"/>
    <property type="match status" value="1"/>
</dbReference>
<dbReference type="InterPro" id="IPR045209">
    <property type="entry name" value="Rrp5"/>
</dbReference>
<keyword evidence="4" id="KW-0539">Nucleus</keyword>
<reference evidence="7" key="1">
    <citation type="submission" date="2021-06" db="EMBL/GenBank/DDBJ databases">
        <authorList>
            <person name="Kallberg Y."/>
            <person name="Tangrot J."/>
            <person name="Rosling A."/>
        </authorList>
    </citation>
    <scope>NUCLEOTIDE SEQUENCE</scope>
    <source>
        <strain evidence="7">MA453B</strain>
    </source>
</reference>